<comment type="caution">
    <text evidence="2">The sequence shown here is derived from an EMBL/GenBank/DDBJ whole genome shotgun (WGS) entry which is preliminary data.</text>
</comment>
<dbReference type="InterPro" id="IPR035892">
    <property type="entry name" value="C2_domain_sf"/>
</dbReference>
<dbReference type="OrthoDB" id="687396at2759"/>
<organism evidence="2 3">
    <name type="scientific">Morella rubra</name>
    <name type="common">Chinese bayberry</name>
    <dbReference type="NCBI Taxonomy" id="262757"/>
    <lineage>
        <taxon>Eukaryota</taxon>
        <taxon>Viridiplantae</taxon>
        <taxon>Streptophyta</taxon>
        <taxon>Embryophyta</taxon>
        <taxon>Tracheophyta</taxon>
        <taxon>Spermatophyta</taxon>
        <taxon>Magnoliopsida</taxon>
        <taxon>eudicotyledons</taxon>
        <taxon>Gunneridae</taxon>
        <taxon>Pentapetalae</taxon>
        <taxon>rosids</taxon>
        <taxon>fabids</taxon>
        <taxon>Fagales</taxon>
        <taxon>Myricaceae</taxon>
        <taxon>Morella</taxon>
    </lineage>
</organism>
<accession>A0A6A1VEH0</accession>
<dbReference type="PANTHER" id="PTHR35503:SF2">
    <property type="entry name" value="OS04G0455700 PROTEIN"/>
    <property type="match status" value="1"/>
</dbReference>
<gene>
    <name evidence="2" type="ORF">CJ030_MR6G013347</name>
</gene>
<proteinExistence type="predicted"/>
<dbReference type="PROSITE" id="PS50004">
    <property type="entry name" value="C2"/>
    <property type="match status" value="1"/>
</dbReference>
<dbReference type="InterPro" id="IPR000008">
    <property type="entry name" value="C2_dom"/>
</dbReference>
<dbReference type="Proteomes" id="UP000516437">
    <property type="component" value="Chromosome 6"/>
</dbReference>
<dbReference type="EMBL" id="RXIC02000024">
    <property type="protein sequence ID" value="KAB1210258.1"/>
    <property type="molecule type" value="Genomic_DNA"/>
</dbReference>
<evidence type="ECO:0000313" key="2">
    <source>
        <dbReference type="EMBL" id="KAB1210258.1"/>
    </source>
</evidence>
<dbReference type="SUPFAM" id="SSF49562">
    <property type="entry name" value="C2 domain (Calcium/lipid-binding domain, CaLB)"/>
    <property type="match status" value="1"/>
</dbReference>
<sequence>MGAPQCSSSFSCTLSIIQAKNVEFKSMGTLFVRYYLSAGNDKRIQLNSREISSRSDLSWNESFSLDCFGTEDTVNDLRQENVVFELRWRNKVPVLGRIRGSQLLARAEIPWKEVFESPNMEMEKWVTMIPTSGRHVHEGIKPPMLQVGMKVQVPAMVEKERRRSGKCRNWDECRCEDCHDPYSGGDYEFLALMATLEAF</sequence>
<reference evidence="2 3" key="1">
    <citation type="journal article" date="2019" name="Plant Biotechnol. J.">
        <title>The red bayberry genome and genetic basis of sex determination.</title>
        <authorList>
            <person name="Jia H.M."/>
            <person name="Jia H.J."/>
            <person name="Cai Q.L."/>
            <person name="Wang Y."/>
            <person name="Zhao H.B."/>
            <person name="Yang W.F."/>
            <person name="Wang G.Y."/>
            <person name="Li Y.H."/>
            <person name="Zhan D.L."/>
            <person name="Shen Y.T."/>
            <person name="Niu Q.F."/>
            <person name="Chang L."/>
            <person name="Qiu J."/>
            <person name="Zhao L."/>
            <person name="Xie H.B."/>
            <person name="Fu W.Y."/>
            <person name="Jin J."/>
            <person name="Li X.W."/>
            <person name="Jiao Y."/>
            <person name="Zhou C.C."/>
            <person name="Tu T."/>
            <person name="Chai C.Y."/>
            <person name="Gao J.L."/>
            <person name="Fan L.J."/>
            <person name="van de Weg E."/>
            <person name="Wang J.Y."/>
            <person name="Gao Z.S."/>
        </authorList>
    </citation>
    <scope>NUCLEOTIDE SEQUENCE [LARGE SCALE GENOMIC DNA]</scope>
    <source>
        <tissue evidence="2">Leaves</tissue>
    </source>
</reference>
<dbReference type="Gene3D" id="2.60.40.150">
    <property type="entry name" value="C2 domain"/>
    <property type="match status" value="1"/>
</dbReference>
<name>A0A6A1VEH0_9ROSI</name>
<keyword evidence="3" id="KW-1185">Reference proteome</keyword>
<dbReference type="AlphaFoldDB" id="A0A6A1VEH0"/>
<feature type="domain" description="C2" evidence="1">
    <location>
        <begin position="1"/>
        <end position="126"/>
    </location>
</feature>
<evidence type="ECO:0000313" key="3">
    <source>
        <dbReference type="Proteomes" id="UP000516437"/>
    </source>
</evidence>
<protein>
    <recommendedName>
        <fullName evidence="1">C2 domain-containing protein</fullName>
    </recommendedName>
</protein>
<dbReference type="PANTHER" id="PTHR35503">
    <property type="entry name" value="OSJNBA0006M15.15 PROTEIN"/>
    <property type="match status" value="1"/>
</dbReference>
<evidence type="ECO:0000259" key="1">
    <source>
        <dbReference type="PROSITE" id="PS50004"/>
    </source>
</evidence>